<dbReference type="AlphaFoldDB" id="A0A544TVA5"/>
<feature type="domain" description="Glycosyltransferase subfamily 4-like N-terminal" evidence="2">
    <location>
        <begin position="2"/>
        <end position="136"/>
    </location>
</feature>
<dbReference type="EMBL" id="VDGI01000002">
    <property type="protein sequence ID" value="TQR21365.1"/>
    <property type="molecule type" value="Genomic_DNA"/>
</dbReference>
<keyword evidence="3" id="KW-0808">Transferase</keyword>
<name>A0A544TVA5_9BACI</name>
<evidence type="ECO:0000259" key="1">
    <source>
        <dbReference type="Pfam" id="PF00534"/>
    </source>
</evidence>
<dbReference type="RefSeq" id="WP_142641260.1">
    <property type="nucleotide sequence ID" value="NZ_VDGI01000002.1"/>
</dbReference>
<dbReference type="Gene3D" id="3.40.50.2000">
    <property type="entry name" value="Glycogen Phosphorylase B"/>
    <property type="match status" value="2"/>
</dbReference>
<comment type="caution">
    <text evidence="3">The sequence shown here is derived from an EMBL/GenBank/DDBJ whole genome shotgun (WGS) entry which is preliminary data.</text>
</comment>
<dbReference type="PANTHER" id="PTHR45947:SF3">
    <property type="entry name" value="SULFOQUINOVOSYL TRANSFERASE SQD2"/>
    <property type="match status" value="1"/>
</dbReference>
<organism evidence="3 4">
    <name type="scientific">Psychrobacillus vulpis</name>
    <dbReference type="NCBI Taxonomy" id="2325572"/>
    <lineage>
        <taxon>Bacteria</taxon>
        <taxon>Bacillati</taxon>
        <taxon>Bacillota</taxon>
        <taxon>Bacilli</taxon>
        <taxon>Bacillales</taxon>
        <taxon>Bacillaceae</taxon>
        <taxon>Psychrobacillus</taxon>
    </lineage>
</organism>
<dbReference type="SUPFAM" id="SSF53756">
    <property type="entry name" value="UDP-Glycosyltransferase/glycogen phosphorylase"/>
    <property type="match status" value="1"/>
</dbReference>
<dbReference type="Pfam" id="PF00534">
    <property type="entry name" value="Glycos_transf_1"/>
    <property type="match status" value="1"/>
</dbReference>
<reference evidence="3 4" key="1">
    <citation type="submission" date="2019-06" db="EMBL/GenBank/DDBJ databases">
        <title>Psychrobacillus vulpis sp. nov., a new species isolated from feces of a red fox that inhabits in The Tablas de Daimiel Natural Park, Albacete, Spain.</title>
        <authorList>
            <person name="Rodriguez M."/>
            <person name="Reina J.C."/>
            <person name="Bejar V."/>
            <person name="Llamas I."/>
        </authorList>
    </citation>
    <scope>NUCLEOTIDE SEQUENCE [LARGE SCALE GENOMIC DNA]</scope>
    <source>
        <strain evidence="3 4">Z8</strain>
    </source>
</reference>
<dbReference type="Pfam" id="PF13477">
    <property type="entry name" value="Glyco_trans_4_2"/>
    <property type="match status" value="1"/>
</dbReference>
<keyword evidence="4" id="KW-1185">Reference proteome</keyword>
<evidence type="ECO:0000313" key="4">
    <source>
        <dbReference type="Proteomes" id="UP000316626"/>
    </source>
</evidence>
<sequence length="358" mass="39763">MKIALLAPSKSIHTHKWALFYQSQGIDIKVYTFKDHYSEENAKQVPTEILPKLLPSKASYIAAAPALKKMLKDWNPDILHSHYVSSYGLLGAIVNYKKYFVSVWGKDIFVVPKKSRLNKKLIEFTLSKATAIFSTSRVMAKETNLYTNRSVEVTPFGVDIEKFYPSTNLDDAEDKIIIGTVKALEDKYGIADLVKGFALFHKEFPNSELLITGDGPQRAEYEQLAKDLGIEEVTTFTGKVPNTEVPTIIRKMSIFAVPSTEDSESFGVAAVEAMACGVPVVVSNVGGLPEVVVQDVTGIVTDKESPEQLATAFKKLARNSDLRAAMGQAGVAHVKEHYSWIDNAHYMLSLYEKYNSVR</sequence>
<evidence type="ECO:0000313" key="3">
    <source>
        <dbReference type="EMBL" id="TQR21365.1"/>
    </source>
</evidence>
<gene>
    <name evidence="3" type="ORF">FG384_03945</name>
</gene>
<protein>
    <submittedName>
        <fullName evidence="3">Glycosyltransferase family 4 protein</fullName>
    </submittedName>
</protein>
<dbReference type="PANTHER" id="PTHR45947">
    <property type="entry name" value="SULFOQUINOVOSYL TRANSFERASE SQD2"/>
    <property type="match status" value="1"/>
</dbReference>
<dbReference type="Proteomes" id="UP000316626">
    <property type="component" value="Unassembled WGS sequence"/>
</dbReference>
<dbReference type="InterPro" id="IPR028098">
    <property type="entry name" value="Glyco_trans_4-like_N"/>
</dbReference>
<feature type="domain" description="Glycosyl transferase family 1" evidence="1">
    <location>
        <begin position="172"/>
        <end position="330"/>
    </location>
</feature>
<accession>A0A544TVA5</accession>
<proteinExistence type="predicted"/>
<dbReference type="InterPro" id="IPR001296">
    <property type="entry name" value="Glyco_trans_1"/>
</dbReference>
<dbReference type="InterPro" id="IPR050194">
    <property type="entry name" value="Glycosyltransferase_grp1"/>
</dbReference>
<dbReference type="GO" id="GO:0016757">
    <property type="term" value="F:glycosyltransferase activity"/>
    <property type="evidence" value="ECO:0007669"/>
    <property type="project" value="InterPro"/>
</dbReference>
<dbReference type="OrthoDB" id="158463at2"/>
<evidence type="ECO:0000259" key="2">
    <source>
        <dbReference type="Pfam" id="PF13477"/>
    </source>
</evidence>